<evidence type="ECO:0000313" key="3">
    <source>
        <dbReference type="Proteomes" id="UP000326757"/>
    </source>
</evidence>
<dbReference type="Proteomes" id="UP000326757">
    <property type="component" value="Unassembled WGS sequence"/>
</dbReference>
<dbReference type="AlphaFoldDB" id="A0A5N6KLM0"/>
<proteinExistence type="predicted"/>
<reference evidence="2 3" key="1">
    <citation type="submission" date="2019-06" db="EMBL/GenBank/DDBJ databases">
        <title>Genome Sequence of the Brown Rot Fungal Pathogen Monilinia laxa.</title>
        <authorList>
            <person name="De Miccolis Angelini R.M."/>
            <person name="Landi L."/>
            <person name="Abate D."/>
            <person name="Pollastro S."/>
            <person name="Romanazzi G."/>
            <person name="Faretra F."/>
        </authorList>
    </citation>
    <scope>NUCLEOTIDE SEQUENCE [LARGE SCALE GENOMIC DNA]</scope>
    <source>
        <strain evidence="2 3">Mlax316</strain>
    </source>
</reference>
<comment type="caution">
    <text evidence="2">The sequence shown here is derived from an EMBL/GenBank/DDBJ whole genome shotgun (WGS) entry which is preliminary data.</text>
</comment>
<dbReference type="EMBL" id="VIGI01000002">
    <property type="protein sequence ID" value="KAB8304059.1"/>
    <property type="molecule type" value="Genomic_DNA"/>
</dbReference>
<accession>A0A5N6KLM0</accession>
<evidence type="ECO:0000313" key="2">
    <source>
        <dbReference type="EMBL" id="KAB8304059.1"/>
    </source>
</evidence>
<sequence length="98" mass="11215">MVKNKPSTSSLHATQTPLSASTNMSPNMPDKLPIRSLGAEASNARKKALEVEYAIWGANGQEGWDEWEDGWDPEEQRQVEQRCLAIMEKWKQERKETR</sequence>
<name>A0A5N6KLM0_MONLA</name>
<gene>
    <name evidence="2" type="ORF">EYC80_005403</name>
</gene>
<feature type="compositionally biased region" description="Polar residues" evidence="1">
    <location>
        <begin position="1"/>
        <end position="26"/>
    </location>
</feature>
<evidence type="ECO:0000256" key="1">
    <source>
        <dbReference type="SAM" id="MobiDB-lite"/>
    </source>
</evidence>
<protein>
    <submittedName>
        <fullName evidence="2">Uncharacterized protein</fullName>
    </submittedName>
</protein>
<feature type="region of interest" description="Disordered" evidence="1">
    <location>
        <begin position="1"/>
        <end position="34"/>
    </location>
</feature>
<keyword evidence="3" id="KW-1185">Reference proteome</keyword>
<organism evidence="2 3">
    <name type="scientific">Monilinia laxa</name>
    <name type="common">Brown rot fungus</name>
    <name type="synonym">Sclerotinia laxa</name>
    <dbReference type="NCBI Taxonomy" id="61186"/>
    <lineage>
        <taxon>Eukaryota</taxon>
        <taxon>Fungi</taxon>
        <taxon>Dikarya</taxon>
        <taxon>Ascomycota</taxon>
        <taxon>Pezizomycotina</taxon>
        <taxon>Leotiomycetes</taxon>
        <taxon>Helotiales</taxon>
        <taxon>Sclerotiniaceae</taxon>
        <taxon>Monilinia</taxon>
    </lineage>
</organism>